<keyword evidence="3" id="KW-1185">Reference proteome</keyword>
<dbReference type="EMBL" id="VSRR010012049">
    <property type="protein sequence ID" value="MPC54014.1"/>
    <property type="molecule type" value="Genomic_DNA"/>
</dbReference>
<feature type="region of interest" description="Disordered" evidence="1">
    <location>
        <begin position="26"/>
        <end position="81"/>
    </location>
</feature>
<sequence>MREVTRKPKGLGRLGRVTYACERESRNIDTQGTESGRRWVRNQHRSSKDWHRRSSSQKPASSNKLGIGDVQNAPVAKRTPA</sequence>
<protein>
    <submittedName>
        <fullName evidence="2">Uncharacterized protein</fullName>
    </submittedName>
</protein>
<dbReference type="AlphaFoldDB" id="A0A5B7GBU7"/>
<feature type="compositionally biased region" description="Basic residues" evidence="1">
    <location>
        <begin position="38"/>
        <end position="55"/>
    </location>
</feature>
<organism evidence="2 3">
    <name type="scientific">Portunus trituberculatus</name>
    <name type="common">Swimming crab</name>
    <name type="synonym">Neptunus trituberculatus</name>
    <dbReference type="NCBI Taxonomy" id="210409"/>
    <lineage>
        <taxon>Eukaryota</taxon>
        <taxon>Metazoa</taxon>
        <taxon>Ecdysozoa</taxon>
        <taxon>Arthropoda</taxon>
        <taxon>Crustacea</taxon>
        <taxon>Multicrustacea</taxon>
        <taxon>Malacostraca</taxon>
        <taxon>Eumalacostraca</taxon>
        <taxon>Eucarida</taxon>
        <taxon>Decapoda</taxon>
        <taxon>Pleocyemata</taxon>
        <taxon>Brachyura</taxon>
        <taxon>Eubrachyura</taxon>
        <taxon>Portunoidea</taxon>
        <taxon>Portunidae</taxon>
        <taxon>Portuninae</taxon>
        <taxon>Portunus</taxon>
    </lineage>
</organism>
<dbReference type="OrthoDB" id="6365250at2759"/>
<gene>
    <name evidence="2" type="ORF">E2C01_047920</name>
</gene>
<evidence type="ECO:0000256" key="1">
    <source>
        <dbReference type="SAM" id="MobiDB-lite"/>
    </source>
</evidence>
<dbReference type="Proteomes" id="UP000324222">
    <property type="component" value="Unassembled WGS sequence"/>
</dbReference>
<name>A0A5B7GBU7_PORTR</name>
<reference evidence="2 3" key="1">
    <citation type="submission" date="2019-05" db="EMBL/GenBank/DDBJ databases">
        <title>Another draft genome of Portunus trituberculatus and its Hox gene families provides insights of decapod evolution.</title>
        <authorList>
            <person name="Jeong J.-H."/>
            <person name="Song I."/>
            <person name="Kim S."/>
            <person name="Choi T."/>
            <person name="Kim D."/>
            <person name="Ryu S."/>
            <person name="Kim W."/>
        </authorList>
    </citation>
    <scope>NUCLEOTIDE SEQUENCE [LARGE SCALE GENOMIC DNA]</scope>
    <source>
        <tissue evidence="2">Muscle</tissue>
    </source>
</reference>
<proteinExistence type="predicted"/>
<evidence type="ECO:0000313" key="2">
    <source>
        <dbReference type="EMBL" id="MPC54014.1"/>
    </source>
</evidence>
<evidence type="ECO:0000313" key="3">
    <source>
        <dbReference type="Proteomes" id="UP000324222"/>
    </source>
</evidence>
<accession>A0A5B7GBU7</accession>
<comment type="caution">
    <text evidence="2">The sequence shown here is derived from an EMBL/GenBank/DDBJ whole genome shotgun (WGS) entry which is preliminary data.</text>
</comment>